<dbReference type="GO" id="GO:0046872">
    <property type="term" value="F:metal ion binding"/>
    <property type="evidence" value="ECO:0007669"/>
    <property type="project" value="UniProtKB-KW"/>
</dbReference>
<keyword evidence="9" id="KW-0067">ATP-binding</keyword>
<feature type="transmembrane region" description="Helical" evidence="16">
    <location>
        <begin position="284"/>
        <end position="309"/>
    </location>
</feature>
<feature type="transmembrane region" description="Helical" evidence="16">
    <location>
        <begin position="871"/>
        <end position="889"/>
    </location>
</feature>
<evidence type="ECO:0000256" key="11">
    <source>
        <dbReference type="ARBA" id="ARBA00022967"/>
    </source>
</evidence>
<comment type="subcellular location">
    <subcellularLocation>
        <location evidence="1">Endomembrane system</location>
        <topology evidence="1">Multi-pass membrane protein</topology>
    </subcellularLocation>
</comment>
<feature type="transmembrane region" description="Helical" evidence="16">
    <location>
        <begin position="803"/>
        <end position="819"/>
    </location>
</feature>
<dbReference type="SUPFAM" id="SSF81660">
    <property type="entry name" value="Metal cation-transporting ATPase, ATP-binding domain N"/>
    <property type="match status" value="1"/>
</dbReference>
<dbReference type="AlphaFoldDB" id="A0A6L5XGI5"/>
<dbReference type="SFLD" id="SFLDF00027">
    <property type="entry name" value="p-type_atpase"/>
    <property type="match status" value="1"/>
</dbReference>
<dbReference type="PANTHER" id="PTHR24093">
    <property type="entry name" value="CATION TRANSPORTING ATPASE"/>
    <property type="match status" value="1"/>
</dbReference>
<keyword evidence="4" id="KW-0109">Calcium transport</keyword>
<dbReference type="PRINTS" id="PR00119">
    <property type="entry name" value="CATATPASE"/>
</dbReference>
<dbReference type="GO" id="GO:0012505">
    <property type="term" value="C:endomembrane system"/>
    <property type="evidence" value="ECO:0007669"/>
    <property type="project" value="UniProtKB-SubCell"/>
</dbReference>
<evidence type="ECO:0000313" key="18">
    <source>
        <dbReference type="EMBL" id="MSS18606.1"/>
    </source>
</evidence>
<evidence type="ECO:0000256" key="2">
    <source>
        <dbReference type="ARBA" id="ARBA00012790"/>
    </source>
</evidence>
<dbReference type="InterPro" id="IPR023298">
    <property type="entry name" value="ATPase_P-typ_TM_dom_sf"/>
</dbReference>
<dbReference type="InterPro" id="IPR006068">
    <property type="entry name" value="ATPase_P-typ_cation-transptr_C"/>
</dbReference>
<proteinExistence type="predicted"/>
<feature type="transmembrane region" description="Helical" evidence="16">
    <location>
        <begin position="839"/>
        <end position="859"/>
    </location>
</feature>
<keyword evidence="11" id="KW-1278">Translocase</keyword>
<dbReference type="SFLD" id="SFLDS00003">
    <property type="entry name" value="Haloacid_Dehalogenase"/>
    <property type="match status" value="1"/>
</dbReference>
<feature type="region of interest" description="Disordered" evidence="15">
    <location>
        <begin position="164"/>
        <end position="184"/>
    </location>
</feature>
<feature type="transmembrane region" description="Helical" evidence="16">
    <location>
        <begin position="242"/>
        <end position="264"/>
    </location>
</feature>
<dbReference type="PRINTS" id="PR00120">
    <property type="entry name" value="HATPASE"/>
</dbReference>
<evidence type="ECO:0000256" key="13">
    <source>
        <dbReference type="ARBA" id="ARBA00023065"/>
    </source>
</evidence>
<feature type="domain" description="Cation-transporting P-type ATPase N-terminal" evidence="17">
    <location>
        <begin position="3"/>
        <end position="63"/>
    </location>
</feature>
<feature type="transmembrane region" description="Helical" evidence="16">
    <location>
        <begin position="47"/>
        <end position="67"/>
    </location>
</feature>
<dbReference type="InterPro" id="IPR018303">
    <property type="entry name" value="ATPase_P-typ_P_site"/>
</dbReference>
<dbReference type="PROSITE" id="PS00154">
    <property type="entry name" value="ATPASE_E1_E2"/>
    <property type="match status" value="1"/>
</dbReference>
<feature type="region of interest" description="Disordered" evidence="15">
    <location>
        <begin position="1"/>
        <end position="27"/>
    </location>
</feature>
<feature type="transmembrane region" description="Helical" evidence="16">
    <location>
        <begin position="759"/>
        <end position="783"/>
    </location>
</feature>
<evidence type="ECO:0000256" key="5">
    <source>
        <dbReference type="ARBA" id="ARBA00022692"/>
    </source>
</evidence>
<dbReference type="Proteomes" id="UP000483362">
    <property type="component" value="Unassembled WGS sequence"/>
</dbReference>
<feature type="transmembrane region" description="Helical" evidence="16">
    <location>
        <begin position="687"/>
        <end position="709"/>
    </location>
</feature>
<dbReference type="Pfam" id="PF00690">
    <property type="entry name" value="Cation_ATPase_N"/>
    <property type="match status" value="1"/>
</dbReference>
<evidence type="ECO:0000256" key="9">
    <source>
        <dbReference type="ARBA" id="ARBA00022840"/>
    </source>
</evidence>
<dbReference type="RefSeq" id="WP_154328168.1">
    <property type="nucleotide sequence ID" value="NZ_CP045696.1"/>
</dbReference>
<keyword evidence="7" id="KW-0547">Nucleotide-binding</keyword>
<keyword evidence="10" id="KW-0460">Magnesium</keyword>
<dbReference type="InterPro" id="IPR023299">
    <property type="entry name" value="ATPase_P-typ_cyto_dom_N"/>
</dbReference>
<dbReference type="Gene3D" id="3.40.50.1000">
    <property type="entry name" value="HAD superfamily/HAD-like"/>
    <property type="match status" value="1"/>
</dbReference>
<keyword evidence="3" id="KW-0813">Transport</keyword>
<dbReference type="PANTHER" id="PTHR24093:SF369">
    <property type="entry name" value="CALCIUM-TRANSPORTING ATPASE"/>
    <property type="match status" value="1"/>
</dbReference>
<keyword evidence="14 16" id="KW-0472">Membrane</keyword>
<dbReference type="Pfam" id="PF00122">
    <property type="entry name" value="E1-E2_ATPase"/>
    <property type="match status" value="1"/>
</dbReference>
<dbReference type="InterPro" id="IPR036412">
    <property type="entry name" value="HAD-like_sf"/>
</dbReference>
<dbReference type="Pfam" id="PF13246">
    <property type="entry name" value="Cation_ATPase"/>
    <property type="match status" value="1"/>
</dbReference>
<keyword evidence="5 16" id="KW-0812">Transmembrane</keyword>
<dbReference type="EMBL" id="VULT01000026">
    <property type="protein sequence ID" value="MSS18606.1"/>
    <property type="molecule type" value="Genomic_DNA"/>
</dbReference>
<keyword evidence="12 16" id="KW-1133">Transmembrane helix</keyword>
<evidence type="ECO:0000259" key="17">
    <source>
        <dbReference type="SMART" id="SM00831"/>
    </source>
</evidence>
<dbReference type="SUPFAM" id="SSF81665">
    <property type="entry name" value="Calcium ATPase, transmembrane domain M"/>
    <property type="match status" value="1"/>
</dbReference>
<evidence type="ECO:0000256" key="12">
    <source>
        <dbReference type="ARBA" id="ARBA00022989"/>
    </source>
</evidence>
<dbReference type="InterPro" id="IPR044492">
    <property type="entry name" value="P_typ_ATPase_HD_dom"/>
</dbReference>
<name>A0A6L5XGI5_9BACT</name>
<dbReference type="InterPro" id="IPR059000">
    <property type="entry name" value="ATPase_P-type_domA"/>
</dbReference>
<protein>
    <recommendedName>
        <fullName evidence="2">P-type Ca(2+) transporter</fullName>
        <ecNumber evidence="2">7.2.2.10</ecNumber>
    </recommendedName>
</protein>
<dbReference type="Pfam" id="PF00689">
    <property type="entry name" value="Cation_ATPase_C"/>
    <property type="match status" value="1"/>
</dbReference>
<dbReference type="EC" id="7.2.2.10" evidence="2"/>
<feature type="transmembrane region" description="Helical" evidence="16">
    <location>
        <begin position="79"/>
        <end position="100"/>
    </location>
</feature>
<evidence type="ECO:0000313" key="19">
    <source>
        <dbReference type="Proteomes" id="UP000483362"/>
    </source>
</evidence>
<evidence type="ECO:0000256" key="14">
    <source>
        <dbReference type="ARBA" id="ARBA00023136"/>
    </source>
</evidence>
<reference evidence="18 19" key="1">
    <citation type="submission" date="2019-08" db="EMBL/GenBank/DDBJ databases">
        <title>In-depth cultivation of the pig gut microbiome towards novel bacterial diversity and tailored functional studies.</title>
        <authorList>
            <person name="Wylensek D."/>
            <person name="Hitch T.C.A."/>
            <person name="Clavel T."/>
        </authorList>
    </citation>
    <scope>NUCLEOTIDE SEQUENCE [LARGE SCALE GENOMIC DNA]</scope>
    <source>
        <strain evidence="18 19">Oil-RF-744-WCA-WT-10</strain>
    </source>
</reference>
<dbReference type="InterPro" id="IPR004014">
    <property type="entry name" value="ATPase_P-typ_cation-transptr_N"/>
</dbReference>
<dbReference type="InterPro" id="IPR001757">
    <property type="entry name" value="P_typ_ATPase"/>
</dbReference>
<dbReference type="NCBIfam" id="TIGR01494">
    <property type="entry name" value="ATPase_P-type"/>
    <property type="match status" value="2"/>
</dbReference>
<dbReference type="Pfam" id="PF08282">
    <property type="entry name" value="Hydrolase_3"/>
    <property type="match status" value="1"/>
</dbReference>
<comment type="caution">
    <text evidence="18">The sequence shown here is derived from an EMBL/GenBank/DDBJ whole genome shotgun (WGS) entry which is preliminary data.</text>
</comment>
<dbReference type="SUPFAM" id="SSF56784">
    <property type="entry name" value="HAD-like"/>
    <property type="match status" value="1"/>
</dbReference>
<feature type="transmembrane region" description="Helical" evidence="16">
    <location>
        <begin position="721"/>
        <end position="738"/>
    </location>
</feature>
<evidence type="ECO:0000256" key="15">
    <source>
        <dbReference type="SAM" id="MobiDB-lite"/>
    </source>
</evidence>
<dbReference type="SMART" id="SM00831">
    <property type="entry name" value="Cation_ATPase_N"/>
    <property type="match status" value="1"/>
</dbReference>
<keyword evidence="6" id="KW-0479">Metal-binding</keyword>
<evidence type="ECO:0000256" key="16">
    <source>
        <dbReference type="SAM" id="Phobius"/>
    </source>
</evidence>
<evidence type="ECO:0000256" key="10">
    <source>
        <dbReference type="ARBA" id="ARBA00022842"/>
    </source>
</evidence>
<dbReference type="InterPro" id="IPR008250">
    <property type="entry name" value="ATPase_P-typ_transduc_dom_A_sf"/>
</dbReference>
<dbReference type="SFLD" id="SFLDG00002">
    <property type="entry name" value="C1.7:_P-type_atpase_like"/>
    <property type="match status" value="1"/>
</dbReference>
<dbReference type="NCBIfam" id="TIGR01517">
    <property type="entry name" value="ATPase-IIB_Ca"/>
    <property type="match status" value="1"/>
</dbReference>
<keyword evidence="8" id="KW-0106">Calcium</keyword>
<evidence type="ECO:0000256" key="8">
    <source>
        <dbReference type="ARBA" id="ARBA00022837"/>
    </source>
</evidence>
<dbReference type="Gene3D" id="3.40.1110.10">
    <property type="entry name" value="Calcium-transporting ATPase, cytoplasmic domain N"/>
    <property type="match status" value="1"/>
</dbReference>
<dbReference type="InterPro" id="IPR023214">
    <property type="entry name" value="HAD_sf"/>
</dbReference>
<evidence type="ECO:0000256" key="7">
    <source>
        <dbReference type="ARBA" id="ARBA00022741"/>
    </source>
</evidence>
<dbReference type="Gene3D" id="1.20.1110.10">
    <property type="entry name" value="Calcium-transporting ATPase, transmembrane domain"/>
    <property type="match status" value="1"/>
</dbReference>
<dbReference type="GO" id="GO:0005524">
    <property type="term" value="F:ATP binding"/>
    <property type="evidence" value="ECO:0007669"/>
    <property type="project" value="UniProtKB-KW"/>
</dbReference>
<sequence>MSTPHHITGLNSQQVQQSRKQHGTNVLTPPPRKSLLVQFIATFNDPLIKILLVALLLSIGISVYELLCLHQSADVLLEPLGIFLAIMLATVVGFLVEVNANKKFDILNKMHDDTPVKVMREGKITQVPRRDIVVGDVVLLDAGEKIPADGVLLDSVQMTVDESSFTGEPAARKSHREQDRDPEATYPTHVLLRGSSVSEGHGMMQVTHVGDATEYGKIYTDAQIENDLETPLMKQFDQLGRWIAKGSYIVGAAIVLGRLAIHYIDGGFAGESLVNTLQYLIETVMLAVTLIVVSVPEGLPMSVTLSLALSMRRMLASHNLVRKMHACETMGATTIICTDKTGTLTQNQMQVYKAHFFGLEHGDKLKSGDEASIVVEHNLACNSTAYLDTSDPHATKAIGNPTEGALLLWLDSQGIDYLQLRENNQVECQLPFSTENKYMATVISCQALGGKRLLLVKGASEILHGYCSQVVGGLDFDDITSELHAYQNKAMRTLGFAYKILDNDAPCPIADGKLKVEGMTFMGIVAISDPVRSEVPGAIHECLDAGLQVKIVTGDTPGTACEIGRQVGLWNDDDSSEALISGEEFAALPDAQAAQRAEKIKIMSRARPADKARLVSLLQQQGEVVAVTGDGTNDAPALNAAQVGLSMGDGTSVAKEASDITIMDNSFASIGKAVMWGRSLYKNIQRFILFQLTVNVAASLLVGICSFFSEQPALTVTQMLWVNLIMDTFAALALASLPPSKEVMLEKPRRNGEPIITKVMARFIFGVGLLFTIVMLGVFGYLLYFRNDGSGTLLSTHISPTEMTMYFTTFVFLQFWNLFNAKSFDSGHSAFHNMRESKVFFGIIAVIFIGQVLIVQFGGKMFNVVPLNLEQWVKIIVITMPVMLVGELWHRLHRPSRTAHSLDSASSFHIF</sequence>
<evidence type="ECO:0000256" key="1">
    <source>
        <dbReference type="ARBA" id="ARBA00004127"/>
    </source>
</evidence>
<dbReference type="Gene3D" id="2.70.150.10">
    <property type="entry name" value="Calcium-transporting ATPase, cytoplasmic transduction domain A"/>
    <property type="match status" value="1"/>
</dbReference>
<organism evidence="18 19">
    <name type="scientific">Sodaliphilus pleomorphus</name>
    <dbReference type="NCBI Taxonomy" id="2606626"/>
    <lineage>
        <taxon>Bacteria</taxon>
        <taxon>Pseudomonadati</taxon>
        <taxon>Bacteroidota</taxon>
        <taxon>Bacteroidia</taxon>
        <taxon>Bacteroidales</taxon>
        <taxon>Muribaculaceae</taxon>
        <taxon>Sodaliphilus</taxon>
    </lineage>
</organism>
<keyword evidence="19" id="KW-1185">Reference proteome</keyword>
<keyword evidence="13" id="KW-0406">Ion transport</keyword>
<dbReference type="GO" id="GO:0005886">
    <property type="term" value="C:plasma membrane"/>
    <property type="evidence" value="ECO:0007669"/>
    <property type="project" value="TreeGrafter"/>
</dbReference>
<evidence type="ECO:0000256" key="4">
    <source>
        <dbReference type="ARBA" id="ARBA00022568"/>
    </source>
</evidence>
<dbReference type="SUPFAM" id="SSF81653">
    <property type="entry name" value="Calcium ATPase, transduction domain A"/>
    <property type="match status" value="1"/>
</dbReference>
<gene>
    <name evidence="18" type="ORF">FYJ29_12700</name>
</gene>
<dbReference type="InterPro" id="IPR006408">
    <property type="entry name" value="P-type_ATPase_IIB"/>
</dbReference>
<evidence type="ECO:0000256" key="3">
    <source>
        <dbReference type="ARBA" id="ARBA00022448"/>
    </source>
</evidence>
<evidence type="ECO:0000256" key="6">
    <source>
        <dbReference type="ARBA" id="ARBA00022723"/>
    </source>
</evidence>
<dbReference type="GO" id="GO:0005388">
    <property type="term" value="F:P-type calcium transporter activity"/>
    <property type="evidence" value="ECO:0007669"/>
    <property type="project" value="UniProtKB-EC"/>
</dbReference>
<accession>A0A6L5XGI5</accession>
<dbReference type="GO" id="GO:0016887">
    <property type="term" value="F:ATP hydrolysis activity"/>
    <property type="evidence" value="ECO:0007669"/>
    <property type="project" value="InterPro"/>
</dbReference>